<name>A0A4C1UAM7_EUMVA</name>
<evidence type="ECO:0000313" key="2">
    <source>
        <dbReference type="EMBL" id="GBP23431.1"/>
    </source>
</evidence>
<dbReference type="Proteomes" id="UP000299102">
    <property type="component" value="Unassembled WGS sequence"/>
</dbReference>
<proteinExistence type="predicted"/>
<sequence length="240" mass="26928">MSGFIRTPGNPDCNSRARAVFRRYRPNAERPRRAGSQSLRRGAIPSRNPSTRIEGTPEGHQVQASRRRVPDSSGTIDTSFRRTPVARDRASPKTRPSGTRPGRLIYNFPCATPGRIPACEPKTMHFPTARPLWKWLRPRSHLCNRDQCSTTHETLPLGSSSRKRRNGVKMKRGGEEGRVEERNPCAVYHSQPIQSGKVSCVVPHQARRQHLLVTSSNNKETHGPAGSRWSDNVDFRAALI</sequence>
<evidence type="ECO:0000313" key="3">
    <source>
        <dbReference type="Proteomes" id="UP000299102"/>
    </source>
</evidence>
<accession>A0A4C1UAM7</accession>
<comment type="caution">
    <text evidence="2">The sequence shown here is derived from an EMBL/GenBank/DDBJ whole genome shotgun (WGS) entry which is preliminary data.</text>
</comment>
<feature type="compositionally biased region" description="Polar residues" evidence="1">
    <location>
        <begin position="151"/>
        <end position="160"/>
    </location>
</feature>
<feature type="compositionally biased region" description="Basic and acidic residues" evidence="1">
    <location>
        <begin position="172"/>
        <end position="181"/>
    </location>
</feature>
<feature type="region of interest" description="Disordered" evidence="1">
    <location>
        <begin position="151"/>
        <end position="181"/>
    </location>
</feature>
<dbReference type="AlphaFoldDB" id="A0A4C1UAM7"/>
<evidence type="ECO:0000256" key="1">
    <source>
        <dbReference type="SAM" id="MobiDB-lite"/>
    </source>
</evidence>
<keyword evidence="3" id="KW-1185">Reference proteome</keyword>
<feature type="compositionally biased region" description="Basic residues" evidence="1">
    <location>
        <begin position="161"/>
        <end position="171"/>
    </location>
</feature>
<protein>
    <submittedName>
        <fullName evidence="2">Uncharacterized protein</fullName>
    </submittedName>
</protein>
<reference evidence="2 3" key="1">
    <citation type="journal article" date="2019" name="Commun. Biol.">
        <title>The bagworm genome reveals a unique fibroin gene that provides high tensile strength.</title>
        <authorList>
            <person name="Kono N."/>
            <person name="Nakamura H."/>
            <person name="Ohtoshi R."/>
            <person name="Tomita M."/>
            <person name="Numata K."/>
            <person name="Arakawa K."/>
        </authorList>
    </citation>
    <scope>NUCLEOTIDE SEQUENCE [LARGE SCALE GENOMIC DNA]</scope>
</reference>
<gene>
    <name evidence="2" type="ORF">EVAR_22290_1</name>
</gene>
<dbReference type="EMBL" id="BGZK01000150">
    <property type="protein sequence ID" value="GBP23431.1"/>
    <property type="molecule type" value="Genomic_DNA"/>
</dbReference>
<organism evidence="2 3">
    <name type="scientific">Eumeta variegata</name>
    <name type="common">Bagworm moth</name>
    <name type="synonym">Eumeta japonica</name>
    <dbReference type="NCBI Taxonomy" id="151549"/>
    <lineage>
        <taxon>Eukaryota</taxon>
        <taxon>Metazoa</taxon>
        <taxon>Ecdysozoa</taxon>
        <taxon>Arthropoda</taxon>
        <taxon>Hexapoda</taxon>
        <taxon>Insecta</taxon>
        <taxon>Pterygota</taxon>
        <taxon>Neoptera</taxon>
        <taxon>Endopterygota</taxon>
        <taxon>Lepidoptera</taxon>
        <taxon>Glossata</taxon>
        <taxon>Ditrysia</taxon>
        <taxon>Tineoidea</taxon>
        <taxon>Psychidae</taxon>
        <taxon>Oiketicinae</taxon>
        <taxon>Eumeta</taxon>
    </lineage>
</organism>
<feature type="region of interest" description="Disordered" evidence="1">
    <location>
        <begin position="22"/>
        <end position="105"/>
    </location>
</feature>